<evidence type="ECO:0000313" key="2">
    <source>
        <dbReference type="Proteomes" id="UP000297734"/>
    </source>
</evidence>
<gene>
    <name evidence="1" type="ORF">DYL61_01005</name>
</gene>
<dbReference type="OrthoDB" id="6868948at2"/>
<evidence type="ECO:0000313" key="1">
    <source>
        <dbReference type="EMBL" id="TFY96036.1"/>
    </source>
</evidence>
<name>A0A4Z0BAH4_9PSED</name>
<sequence>MPAVKISPLFQQINQWENFAAHFYNYKVCGELPSIFGRDESLDLSDMHHVHLASTSRIQARWAKIRRQYDRTTATNDPNNDFWLIYAHDEYCDSYLLLTVVGPDAHSRVEWGSYLRTIYNDVVSPWILGRAIYPDIDDVGE</sequence>
<dbReference type="RefSeq" id="WP_135306831.1">
    <property type="nucleotide sequence ID" value="NZ_QUZT01000001.1"/>
</dbReference>
<dbReference type="Pfam" id="PF13957">
    <property type="entry name" value="YafO_toxin"/>
    <property type="match status" value="1"/>
</dbReference>
<dbReference type="Proteomes" id="UP000297734">
    <property type="component" value="Unassembled WGS sequence"/>
</dbReference>
<keyword evidence="2" id="KW-1185">Reference proteome</keyword>
<accession>A0A4Z0BAH4</accession>
<reference evidence="1 2" key="1">
    <citation type="journal article" date="2019" name="Syst. Appl. Microbiol.">
        <title>New species of pathogenic Pseudomonas isolated from citrus in Tunisia: Proposal of Pseudomonas kairouanensis sp. nov. and Pseudomonas nabeulensis sp. nov.</title>
        <authorList>
            <person name="Oueslati M."/>
            <person name="Mulet M."/>
            <person name="Gomila M."/>
            <person name="Berge O."/>
            <person name="Hajlaoui M.R."/>
            <person name="Lalucat J."/>
            <person name="Sadfi-Zouaoui N."/>
            <person name="Garcia-Valdes E."/>
        </authorList>
    </citation>
    <scope>NUCLEOTIDE SEQUENCE [LARGE SCALE GENOMIC DNA]</scope>
    <source>
        <strain evidence="1 2">E10B</strain>
    </source>
</reference>
<protein>
    <recommendedName>
        <fullName evidence="3">Type II toxin-antitoxin system YafO family toxin</fullName>
    </recommendedName>
</protein>
<comment type="caution">
    <text evidence="1">The sequence shown here is derived from an EMBL/GenBank/DDBJ whole genome shotgun (WGS) entry which is preliminary data.</text>
</comment>
<evidence type="ECO:0008006" key="3">
    <source>
        <dbReference type="Google" id="ProtNLM"/>
    </source>
</evidence>
<dbReference type="EMBL" id="QUZT01000001">
    <property type="protein sequence ID" value="TFY96036.1"/>
    <property type="molecule type" value="Genomic_DNA"/>
</dbReference>
<dbReference type="InterPro" id="IPR020353">
    <property type="entry name" value="Toxin_YafO"/>
</dbReference>
<dbReference type="AlphaFoldDB" id="A0A4Z0BAH4"/>
<organism evidence="1 2">
    <name type="scientific">Pseudomonas nabeulensis</name>
    <dbReference type="NCBI Taxonomy" id="2293833"/>
    <lineage>
        <taxon>Bacteria</taxon>
        <taxon>Pseudomonadati</taxon>
        <taxon>Pseudomonadota</taxon>
        <taxon>Gammaproteobacteria</taxon>
        <taxon>Pseudomonadales</taxon>
        <taxon>Pseudomonadaceae</taxon>
        <taxon>Pseudomonas</taxon>
    </lineage>
</organism>
<proteinExistence type="predicted"/>